<comment type="caution">
    <text evidence="2">The sequence shown here is derived from an EMBL/GenBank/DDBJ whole genome shotgun (WGS) entry which is preliminary data.</text>
</comment>
<evidence type="ECO:0008006" key="5">
    <source>
        <dbReference type="Google" id="ProtNLM"/>
    </source>
</evidence>
<reference evidence="2" key="2">
    <citation type="submission" date="2023-06" db="EMBL/GenBank/DDBJ databases">
        <authorList>
            <consortium name="Lawrence Berkeley National Laboratory"/>
            <person name="Haridas S."/>
            <person name="Hensen N."/>
            <person name="Bonometti L."/>
            <person name="Westerberg I."/>
            <person name="Brannstrom I.O."/>
            <person name="Guillou S."/>
            <person name="Cros-Aarteil S."/>
            <person name="Calhoun S."/>
            <person name="Kuo A."/>
            <person name="Mondo S."/>
            <person name="Pangilinan J."/>
            <person name="Riley R."/>
            <person name="LaButti K."/>
            <person name="Andreopoulos B."/>
            <person name="Lipzen A."/>
            <person name="Chen C."/>
            <person name="Yanf M."/>
            <person name="Daum C."/>
            <person name="Ng V."/>
            <person name="Clum A."/>
            <person name="Steindorff A."/>
            <person name="Ohm R."/>
            <person name="Martin F."/>
            <person name="Silar P."/>
            <person name="Natvig D."/>
            <person name="Lalanne C."/>
            <person name="Gautier V."/>
            <person name="Ament-velasquez S.L."/>
            <person name="Kruys A."/>
            <person name="Hutchinson M.I."/>
            <person name="Powell A.J."/>
            <person name="Barry K."/>
            <person name="Miller A.N."/>
            <person name="Grigoriev I.V."/>
            <person name="Debuchy R."/>
            <person name="Gladieux P."/>
            <person name="Thoren M.H."/>
            <person name="Johannesson H."/>
        </authorList>
    </citation>
    <scope>NUCLEOTIDE SEQUENCE</scope>
    <source>
        <strain evidence="2">CBS 232.78</strain>
    </source>
</reference>
<reference evidence="2" key="1">
    <citation type="journal article" date="2023" name="Mol. Phylogenet. Evol.">
        <title>Genome-scale phylogeny and comparative genomics of the fungal order Sordariales.</title>
        <authorList>
            <person name="Hensen N."/>
            <person name="Bonometti L."/>
            <person name="Westerberg I."/>
            <person name="Brannstrom I.O."/>
            <person name="Guillou S."/>
            <person name="Cros-Aarteil S."/>
            <person name="Calhoun S."/>
            <person name="Haridas S."/>
            <person name="Kuo A."/>
            <person name="Mondo S."/>
            <person name="Pangilinan J."/>
            <person name="Riley R."/>
            <person name="LaButti K."/>
            <person name="Andreopoulos B."/>
            <person name="Lipzen A."/>
            <person name="Chen C."/>
            <person name="Yan M."/>
            <person name="Daum C."/>
            <person name="Ng V."/>
            <person name="Clum A."/>
            <person name="Steindorff A."/>
            <person name="Ohm R.A."/>
            <person name="Martin F."/>
            <person name="Silar P."/>
            <person name="Natvig D.O."/>
            <person name="Lalanne C."/>
            <person name="Gautier V."/>
            <person name="Ament-Velasquez S.L."/>
            <person name="Kruys A."/>
            <person name="Hutchinson M.I."/>
            <person name="Powell A.J."/>
            <person name="Barry K."/>
            <person name="Miller A.N."/>
            <person name="Grigoriev I.V."/>
            <person name="Debuchy R."/>
            <person name="Gladieux P."/>
            <person name="Hiltunen Thoren M."/>
            <person name="Johannesson H."/>
        </authorList>
    </citation>
    <scope>NUCLEOTIDE SEQUENCE</scope>
    <source>
        <strain evidence="2">CBS 232.78</strain>
    </source>
</reference>
<evidence type="ECO:0000313" key="4">
    <source>
        <dbReference type="Proteomes" id="UP001285441"/>
    </source>
</evidence>
<name>A0AAE0N0N5_9PEZI</name>
<dbReference type="EMBL" id="JAULSW010000008">
    <property type="protein sequence ID" value="KAK3372093.1"/>
    <property type="molecule type" value="Genomic_DNA"/>
</dbReference>
<sequence>MPPDKNAAARQMAQNLTEDELCNYVDSLAYQDGNCIYRPAPGKPGLFIKYGFKALCAEGRMQQLAFEFLRKAHTTTPPTLTNIHVPEVFSIFTKGEEAGFTIMELVDGVEAEEYMKKLKLDYAEPRTPLYDLIAHGVLSLCNVPVPPDAYPGPYLYTNAENTRVKSRIRHMIFQDFHSPRVFQTIQEPEEFLNAIGKWRAQTNPGVLTSVQLEKELTFCYTDFNEANFMLSAGADGRTHLHIVDFGHASFLPLSLMAYVVF</sequence>
<dbReference type="Proteomes" id="UP001285441">
    <property type="component" value="Unassembled WGS sequence"/>
</dbReference>
<dbReference type="EMBL" id="JAULSW010000014">
    <property type="protein sequence ID" value="KAK3366348.1"/>
    <property type="molecule type" value="Genomic_DNA"/>
</dbReference>
<gene>
    <name evidence="3" type="ORF">B0H63DRAFT_513596</name>
    <name evidence="2" type="ORF">B0H63DRAFT_515820</name>
    <name evidence="1" type="ORF">B0H63DRAFT_515824</name>
</gene>
<proteinExistence type="predicted"/>
<evidence type="ECO:0000313" key="3">
    <source>
        <dbReference type="EMBL" id="KAK3372093.1"/>
    </source>
</evidence>
<dbReference type="InterPro" id="IPR011009">
    <property type="entry name" value="Kinase-like_dom_sf"/>
</dbReference>
<evidence type="ECO:0000313" key="2">
    <source>
        <dbReference type="EMBL" id="KAK3366357.1"/>
    </source>
</evidence>
<organism evidence="2 4">
    <name type="scientific">Podospora didyma</name>
    <dbReference type="NCBI Taxonomy" id="330526"/>
    <lineage>
        <taxon>Eukaryota</taxon>
        <taxon>Fungi</taxon>
        <taxon>Dikarya</taxon>
        <taxon>Ascomycota</taxon>
        <taxon>Pezizomycotina</taxon>
        <taxon>Sordariomycetes</taxon>
        <taxon>Sordariomycetidae</taxon>
        <taxon>Sordariales</taxon>
        <taxon>Podosporaceae</taxon>
        <taxon>Podospora</taxon>
    </lineage>
</organism>
<dbReference type="AlphaFoldDB" id="A0AAE0N0N5"/>
<accession>A0AAE0N0N5</accession>
<protein>
    <recommendedName>
        <fullName evidence="5">Aminoglycoside phosphotransferase domain-containing protein</fullName>
    </recommendedName>
</protein>
<dbReference type="SUPFAM" id="SSF56112">
    <property type="entry name" value="Protein kinase-like (PK-like)"/>
    <property type="match status" value="1"/>
</dbReference>
<evidence type="ECO:0000313" key="1">
    <source>
        <dbReference type="EMBL" id="KAK3366348.1"/>
    </source>
</evidence>
<keyword evidence="4" id="KW-1185">Reference proteome</keyword>
<dbReference type="EMBL" id="JAULSW010000013">
    <property type="protein sequence ID" value="KAK3366357.1"/>
    <property type="molecule type" value="Genomic_DNA"/>
</dbReference>